<evidence type="ECO:0008006" key="3">
    <source>
        <dbReference type="Google" id="ProtNLM"/>
    </source>
</evidence>
<dbReference type="EMBL" id="NBTX02000004">
    <property type="protein sequence ID" value="PNL62635.1"/>
    <property type="molecule type" value="Genomic_DNA"/>
</dbReference>
<sequence>MDWKSANRNEDDTFDIPMRWLHLHYYEALNILFRMENALRVFAYIILKNQAYDKWTNTMLQLENGQQTIANIAKIRMEQAEGYGYLGYPIYSPLMYLNSGELTRLMFSDAQWKIFKNYFKGKKEIIKTKFDEIGTVRNSLAHFRPIKIDDIELIKQNIKHAFLGIEKCLKEITTISNIVPTNTEMDWYESLSKLNNEICKIQLYQSNSEEWVRIEINYSCAILNMKQSLFGNYYFYKVLNLISPAIVNYKYPELGKYCTYVMEDIPYALMGKDFKPAFKKNTSLIFSKSVISEYHETIKIALQGLLETIKQESYLIQDDNLAKGSLIESVQTSAHYKKNKDDKAKGSWNVNSENLAYPFSDNNQAEYWGDLGLLYQSDFIAGASKYPWMPSDISNNDSLF</sequence>
<accession>A0AAX0WX64</accession>
<gene>
    <name evidence="1" type="ORF">A6J39_016265</name>
</gene>
<organism evidence="1 2">
    <name type="scientific">Legionella anisa</name>
    <dbReference type="NCBI Taxonomy" id="28082"/>
    <lineage>
        <taxon>Bacteria</taxon>
        <taxon>Pseudomonadati</taxon>
        <taxon>Pseudomonadota</taxon>
        <taxon>Gammaproteobacteria</taxon>
        <taxon>Legionellales</taxon>
        <taxon>Legionellaceae</taxon>
        <taxon>Legionella</taxon>
    </lineage>
</organism>
<reference evidence="1" key="1">
    <citation type="submission" date="2017-12" db="EMBL/GenBank/DDBJ databases">
        <title>FDA dAtabase for Regulatory Grade micrObial Sequences (FDA-ARGOS): Supporting development and validation of Infectious Disease Dx tests.</title>
        <authorList>
            <person name="Kerrigan L."/>
            <person name="Tallon L.J."/>
            <person name="Sadzewicz L."/>
            <person name="Sengamalay N."/>
            <person name="Ott S."/>
            <person name="Godinez A."/>
            <person name="Nagaraj S."/>
            <person name="Vavikolanu K."/>
            <person name="Vyas G."/>
            <person name="Nadendla S."/>
            <person name="Aluvathingal J."/>
            <person name="Sichtig H."/>
        </authorList>
    </citation>
    <scope>NUCLEOTIDE SEQUENCE [LARGE SCALE GENOMIC DNA]</scope>
    <source>
        <strain evidence="1">FDAARGOS_200</strain>
    </source>
</reference>
<evidence type="ECO:0000313" key="1">
    <source>
        <dbReference type="EMBL" id="PNL62635.1"/>
    </source>
</evidence>
<dbReference type="AlphaFoldDB" id="A0AAX0WX64"/>
<dbReference type="Proteomes" id="UP000192511">
    <property type="component" value="Unassembled WGS sequence"/>
</dbReference>
<comment type="caution">
    <text evidence="1">The sequence shown here is derived from an EMBL/GenBank/DDBJ whole genome shotgun (WGS) entry which is preliminary data.</text>
</comment>
<keyword evidence="2" id="KW-1185">Reference proteome</keyword>
<name>A0AAX0WX64_9GAMM</name>
<evidence type="ECO:0000313" key="2">
    <source>
        <dbReference type="Proteomes" id="UP000192511"/>
    </source>
</evidence>
<protein>
    <recommendedName>
        <fullName evidence="3">Swt1-like HEPN domain-containing protein</fullName>
    </recommendedName>
</protein>
<proteinExistence type="predicted"/>